<organism evidence="1 2">
    <name type="scientific">Bradyrhizobium iriomotense</name>
    <dbReference type="NCBI Taxonomy" id="441950"/>
    <lineage>
        <taxon>Bacteria</taxon>
        <taxon>Pseudomonadati</taxon>
        <taxon>Pseudomonadota</taxon>
        <taxon>Alphaproteobacteria</taxon>
        <taxon>Hyphomicrobiales</taxon>
        <taxon>Nitrobacteraceae</taxon>
        <taxon>Bradyrhizobium</taxon>
    </lineage>
</organism>
<proteinExistence type="predicted"/>
<keyword evidence="2" id="KW-1185">Reference proteome</keyword>
<gene>
    <name evidence="1" type="ORF">GCM10007857_44830</name>
</gene>
<evidence type="ECO:0000313" key="1">
    <source>
        <dbReference type="EMBL" id="GLR87772.1"/>
    </source>
</evidence>
<reference evidence="2" key="1">
    <citation type="journal article" date="2019" name="Int. J. Syst. Evol. Microbiol.">
        <title>The Global Catalogue of Microorganisms (GCM) 10K type strain sequencing project: providing services to taxonomists for standard genome sequencing and annotation.</title>
        <authorList>
            <consortium name="The Broad Institute Genomics Platform"/>
            <consortium name="The Broad Institute Genome Sequencing Center for Infectious Disease"/>
            <person name="Wu L."/>
            <person name="Ma J."/>
        </authorList>
    </citation>
    <scope>NUCLEOTIDE SEQUENCE [LARGE SCALE GENOMIC DNA]</scope>
    <source>
        <strain evidence="2">NBRC 102520</strain>
    </source>
</reference>
<protein>
    <submittedName>
        <fullName evidence="1">Uncharacterized protein</fullName>
    </submittedName>
</protein>
<evidence type="ECO:0000313" key="2">
    <source>
        <dbReference type="Proteomes" id="UP001156905"/>
    </source>
</evidence>
<dbReference type="Proteomes" id="UP001156905">
    <property type="component" value="Unassembled WGS sequence"/>
</dbReference>
<dbReference type="EMBL" id="BSOW01000015">
    <property type="protein sequence ID" value="GLR87772.1"/>
    <property type="molecule type" value="Genomic_DNA"/>
</dbReference>
<dbReference type="SUPFAM" id="SSF52833">
    <property type="entry name" value="Thioredoxin-like"/>
    <property type="match status" value="1"/>
</dbReference>
<name>A0ABQ6B007_9BRAD</name>
<dbReference type="InterPro" id="IPR036249">
    <property type="entry name" value="Thioredoxin-like_sf"/>
</dbReference>
<dbReference type="Gene3D" id="3.40.30.10">
    <property type="entry name" value="Glutaredoxin"/>
    <property type="match status" value="1"/>
</dbReference>
<accession>A0ABQ6B007</accession>
<comment type="caution">
    <text evidence="1">The sequence shown here is derived from an EMBL/GenBank/DDBJ whole genome shotgun (WGS) entry which is preliminary data.</text>
</comment>
<sequence>MDLEINMALRMESLAPLINVDSWLCGHSLASMQCMATMSQLVQLQEKYKNAGLQAIGAAAHEHARTADDVRTKLNAWFTKTLAKLNYRTALDYMGEINKLWLDPSYSCDSPTGFVVDRDGCIAFMGHAIKLDNVLPKFAGGIRRER</sequence>